<gene>
    <name evidence="1" type="ORF">AARAC_005079</name>
</gene>
<comment type="caution">
    <text evidence="1">The sequence shown here is derived from an EMBL/GenBank/DDBJ whole genome shotgun (WGS) entry which is preliminary data.</text>
</comment>
<reference evidence="1 2" key="1">
    <citation type="submission" date="2017-05" db="EMBL/GenBank/DDBJ databases">
        <title>Genome sequence for an aflatoxigenic pathogen of Argentinian peanut, Aspergillus arachidicola.</title>
        <authorList>
            <person name="Moore G."/>
            <person name="Beltz S.B."/>
            <person name="Mack B.M."/>
        </authorList>
    </citation>
    <scope>NUCLEOTIDE SEQUENCE [LARGE SCALE GENOMIC DNA]</scope>
    <source>
        <strain evidence="1 2">CBS 117610</strain>
    </source>
</reference>
<evidence type="ECO:0000313" key="1">
    <source>
        <dbReference type="EMBL" id="PIG69204.1"/>
    </source>
</evidence>
<dbReference type="Proteomes" id="UP000231358">
    <property type="component" value="Unassembled WGS sequence"/>
</dbReference>
<accession>A0A2G7ELE7</accession>
<organism evidence="1 2">
    <name type="scientific">Aspergillus arachidicola</name>
    <dbReference type="NCBI Taxonomy" id="656916"/>
    <lineage>
        <taxon>Eukaryota</taxon>
        <taxon>Fungi</taxon>
        <taxon>Dikarya</taxon>
        <taxon>Ascomycota</taxon>
        <taxon>Pezizomycotina</taxon>
        <taxon>Eurotiomycetes</taxon>
        <taxon>Eurotiomycetidae</taxon>
        <taxon>Eurotiales</taxon>
        <taxon>Aspergillaceae</taxon>
        <taxon>Aspergillus</taxon>
        <taxon>Aspergillus subgen. Circumdati</taxon>
    </lineage>
</organism>
<dbReference type="Gene3D" id="3.30.360.10">
    <property type="entry name" value="Dihydrodipicolinate Reductase, domain 2"/>
    <property type="match status" value="1"/>
</dbReference>
<evidence type="ECO:0000313" key="2">
    <source>
        <dbReference type="Proteomes" id="UP000231358"/>
    </source>
</evidence>
<name>A0A2G7ELE7_9EURO</name>
<proteinExistence type="predicted"/>
<keyword evidence="2" id="KW-1185">Reference proteome</keyword>
<sequence>MDFVASLLGQPDTVSALLQTTWLYVNILDEDKVIDRHVKKTADDYASRHGVLNKMSNTPMFSAVETHFKKGMALHTMIVLRPQSSTFPGVFT</sequence>
<dbReference type="EMBL" id="NEXV01000745">
    <property type="protein sequence ID" value="PIG69204.1"/>
    <property type="molecule type" value="Genomic_DNA"/>
</dbReference>
<dbReference type="AlphaFoldDB" id="A0A2G7ELE7"/>
<protein>
    <submittedName>
        <fullName evidence="1">Uncharacterized protein</fullName>
    </submittedName>
</protein>